<feature type="region of interest" description="Disordered" evidence="1">
    <location>
        <begin position="328"/>
        <end position="348"/>
    </location>
</feature>
<proteinExistence type="predicted"/>
<dbReference type="EMBL" id="JACJTC010000044">
    <property type="protein sequence ID" value="MBD2616257.1"/>
    <property type="molecule type" value="Genomic_DNA"/>
</dbReference>
<dbReference type="Proteomes" id="UP000606396">
    <property type="component" value="Unassembled WGS sequence"/>
</dbReference>
<keyword evidence="4" id="KW-1185">Reference proteome</keyword>
<dbReference type="InterPro" id="IPR025048">
    <property type="entry name" value="DUF3987"/>
</dbReference>
<accession>A0ABR8HM85</accession>
<organism evidence="3 4">
    <name type="scientific">Nostoc punctiforme FACHB-252</name>
    <dbReference type="NCBI Taxonomy" id="1357509"/>
    <lineage>
        <taxon>Bacteria</taxon>
        <taxon>Bacillati</taxon>
        <taxon>Cyanobacteriota</taxon>
        <taxon>Cyanophyceae</taxon>
        <taxon>Nostocales</taxon>
        <taxon>Nostocaceae</taxon>
        <taxon>Nostoc</taxon>
    </lineage>
</organism>
<dbReference type="CDD" id="cd04859">
    <property type="entry name" value="Prim_Pol"/>
    <property type="match status" value="1"/>
</dbReference>
<feature type="compositionally biased region" description="Polar residues" evidence="1">
    <location>
        <begin position="1024"/>
        <end position="1047"/>
    </location>
</feature>
<name>A0ABR8HM85_NOSPU</name>
<protein>
    <submittedName>
        <fullName evidence="3">DUF3987 domain-containing protein</fullName>
    </submittedName>
</protein>
<feature type="compositionally biased region" description="Polar residues" evidence="1">
    <location>
        <begin position="328"/>
        <end position="346"/>
    </location>
</feature>
<sequence>MVAQFFTTSDFDKAQLLSGLKLIPLDWALTPVLGNKNPYRADWNYAVPMSRRQLIAVIENGDTASGKNGLFTVYPQGYGLRTGKWSNGILALDADGEAAHEKLNQLGGLPKTVSFTSGKPGRCQYLVRVPQEYWSVISTKKINTGVKGADGKDQLLELRWNGCQSVLPPSVHPETGSYKWVNSPQDSAIAECPTWIIEYFLNESTTVTTNSTSTTLITDDVPLYQCLTKDDRDLIDCGVASGSRDDNGAKLARNLIGTASRLTHLGYRYEGDARQLFDDYCARCSPPLSTKDAERIWKSATKDNPTATLSDDALDNCIKAWQRQLNKVQSSNKQSYSSNPNTSSDNLALHPLAQQPNLNFIKEKFIKLLVSGASKTQVEQFKLEIRQQYSLLHPSELNKFLEALTEEFHLDESLSDEAIELQKLISAGEQTINLADYLPSSLATPLSQYCEWQKIRHAVILTSLLTTVSSLHKVGTELVIHGNLNFKVPPTIFGAIIAESGSKKSPIFRATAREPLNQLKEEELVTHLADSEIYQSELEEWETAKAELKRGERMTSPRPVEPKPPTIFYFTDATGEALKAQAQKAPEKSLFGLIDELAGLFSSQNAYRGGRGSDKQDLLSYFDGTGATVLRAGGVKVDVSRIYLSLLGTIQPDILKKHIGNLKDADGSWSRWLYAVQPNVPSTLEDDIPLGVNITDYLAGLYRRIHNLPVIKYKLSHQAFKLYQPFYNRLEQLRVSHPLPGLRAVYAKAEGYVGRLAMNLHVLHELECNRTPDSVIPVERMREAIELMKFFIGQVRLIHASVEDGDSIAPHIQKVIELSKRKQLGGETGWIKAKDVQLNSTRSQRPSPNEARNWMSQAASLGYGSLKGEGIRLEFKANTQKVDTVDNGRRKVDSVSTNESIDISSFQQKVDKVDTYSPTLCSNLGVVETPIVDIPPTIVDDWSCQTVENEGLLCLPNDQIPNLSSTPAVDEEPNGLSTRCLPSTFEEEPNDLPTSCLPPTFSESPNDLSTRCLQSTFEEEPLANASSVDESQLAVEQTSTPDQTATATRNRAIVQGSRVRVHFPGSKRDGLEGVVVGFRTEQGLQKAIVKLENIEASLRIWECFVPGNEGMRLELVE</sequence>
<feature type="region of interest" description="Disordered" evidence="1">
    <location>
        <begin position="1023"/>
        <end position="1047"/>
    </location>
</feature>
<evidence type="ECO:0000313" key="4">
    <source>
        <dbReference type="Proteomes" id="UP000606396"/>
    </source>
</evidence>
<evidence type="ECO:0000259" key="2">
    <source>
        <dbReference type="SMART" id="SM00943"/>
    </source>
</evidence>
<dbReference type="Pfam" id="PF09250">
    <property type="entry name" value="Prim-Pol"/>
    <property type="match status" value="1"/>
</dbReference>
<gene>
    <name evidence="3" type="ORF">H6G94_34295</name>
</gene>
<feature type="domain" description="DNA primase/polymerase bifunctional N-terminal" evidence="2">
    <location>
        <begin position="19"/>
        <end position="196"/>
    </location>
</feature>
<reference evidence="3 4" key="1">
    <citation type="journal article" date="2020" name="ISME J.">
        <title>Comparative genomics reveals insights into cyanobacterial evolution and habitat adaptation.</title>
        <authorList>
            <person name="Chen M.Y."/>
            <person name="Teng W.K."/>
            <person name="Zhao L."/>
            <person name="Hu C.X."/>
            <person name="Zhou Y.K."/>
            <person name="Han B.P."/>
            <person name="Song L.R."/>
            <person name="Shu W.S."/>
        </authorList>
    </citation>
    <scope>NUCLEOTIDE SEQUENCE [LARGE SCALE GENOMIC DNA]</scope>
    <source>
        <strain evidence="3 4">FACHB-252</strain>
    </source>
</reference>
<evidence type="ECO:0000313" key="3">
    <source>
        <dbReference type="EMBL" id="MBD2616257.1"/>
    </source>
</evidence>
<dbReference type="RefSeq" id="WP_190952712.1">
    <property type="nucleotide sequence ID" value="NZ_JACJTC010000044.1"/>
</dbReference>
<dbReference type="SMART" id="SM00943">
    <property type="entry name" value="Prim-Pol"/>
    <property type="match status" value="1"/>
</dbReference>
<dbReference type="InterPro" id="IPR015330">
    <property type="entry name" value="DNA_primase/pol_bifunc_N"/>
</dbReference>
<evidence type="ECO:0000256" key="1">
    <source>
        <dbReference type="SAM" id="MobiDB-lite"/>
    </source>
</evidence>
<comment type="caution">
    <text evidence="3">The sequence shown here is derived from an EMBL/GenBank/DDBJ whole genome shotgun (WGS) entry which is preliminary data.</text>
</comment>
<dbReference type="Pfam" id="PF13148">
    <property type="entry name" value="DUF3987"/>
    <property type="match status" value="1"/>
</dbReference>